<keyword evidence="2" id="KW-1277">Toxin-antitoxin system</keyword>
<dbReference type="RefSeq" id="WP_112523524.1">
    <property type="nucleotide sequence ID" value="NZ_JACHXN010000018.1"/>
</dbReference>
<gene>
    <name evidence="3" type="ORF">FHS21_004724</name>
</gene>
<dbReference type="Pfam" id="PF05016">
    <property type="entry name" value="ParE_toxin"/>
    <property type="match status" value="1"/>
</dbReference>
<comment type="caution">
    <text evidence="3">The sequence shown here is derived from an EMBL/GenBank/DDBJ whole genome shotgun (WGS) entry which is preliminary data.</text>
</comment>
<dbReference type="Proteomes" id="UP000554520">
    <property type="component" value="Unassembled WGS sequence"/>
</dbReference>
<dbReference type="InterPro" id="IPR035093">
    <property type="entry name" value="RelE/ParE_toxin_dom_sf"/>
</dbReference>
<dbReference type="PANTHER" id="PTHR33755:SF6">
    <property type="entry name" value="PLASMID STABILIZATION SYSTEM PROTEIN"/>
    <property type="match status" value="1"/>
</dbReference>
<proteinExistence type="inferred from homology"/>
<evidence type="ECO:0000256" key="1">
    <source>
        <dbReference type="ARBA" id="ARBA00006226"/>
    </source>
</evidence>
<dbReference type="EMBL" id="JACHXN010000018">
    <property type="protein sequence ID" value="MBB3148281.1"/>
    <property type="molecule type" value="Genomic_DNA"/>
</dbReference>
<sequence length="99" mass="11392">MKVIFTEEARLDLLAIGDYIAEDNPRRAWTFLNELRARCVSIGDFPEASPLLSRHEGTSIRRAVHGNYAIFYVVGLETVNVLRVLNSSINYERFLFEED</sequence>
<organism evidence="3 4">
    <name type="scientific">Phyllobacterium trifolii</name>
    <dbReference type="NCBI Taxonomy" id="300193"/>
    <lineage>
        <taxon>Bacteria</taxon>
        <taxon>Pseudomonadati</taxon>
        <taxon>Pseudomonadota</taxon>
        <taxon>Alphaproteobacteria</taxon>
        <taxon>Hyphomicrobiales</taxon>
        <taxon>Phyllobacteriaceae</taxon>
        <taxon>Phyllobacterium</taxon>
    </lineage>
</organism>
<dbReference type="Gene3D" id="3.30.2310.20">
    <property type="entry name" value="RelE-like"/>
    <property type="match status" value="1"/>
</dbReference>
<name>A0A839UI19_9HYPH</name>
<reference evidence="3 4" key="1">
    <citation type="submission" date="2020-08" db="EMBL/GenBank/DDBJ databases">
        <title>Genomic Encyclopedia of Type Strains, Phase III (KMG-III): the genomes of soil and plant-associated and newly described type strains.</title>
        <authorList>
            <person name="Whitman W."/>
        </authorList>
    </citation>
    <scope>NUCLEOTIDE SEQUENCE [LARGE SCALE GENOMIC DNA]</scope>
    <source>
        <strain evidence="3 4">CECT 7015</strain>
    </source>
</reference>
<dbReference type="InterPro" id="IPR007712">
    <property type="entry name" value="RelE/ParE_toxin"/>
</dbReference>
<keyword evidence="4" id="KW-1185">Reference proteome</keyword>
<comment type="similarity">
    <text evidence="1">Belongs to the RelE toxin family.</text>
</comment>
<evidence type="ECO:0000313" key="3">
    <source>
        <dbReference type="EMBL" id="MBB3148281.1"/>
    </source>
</evidence>
<accession>A0A839UI19</accession>
<dbReference type="InterPro" id="IPR051803">
    <property type="entry name" value="TA_system_RelE-like_toxin"/>
</dbReference>
<evidence type="ECO:0000256" key="2">
    <source>
        <dbReference type="ARBA" id="ARBA00022649"/>
    </source>
</evidence>
<evidence type="ECO:0000313" key="4">
    <source>
        <dbReference type="Proteomes" id="UP000554520"/>
    </source>
</evidence>
<protein>
    <submittedName>
        <fullName evidence="3">Plasmid stabilization system protein ParE</fullName>
    </submittedName>
</protein>
<dbReference type="AlphaFoldDB" id="A0A839UI19"/>
<dbReference type="PANTHER" id="PTHR33755">
    <property type="entry name" value="TOXIN PARE1-RELATED"/>
    <property type="match status" value="1"/>
</dbReference>